<dbReference type="KEGG" id="aaf:AURANDRAFT_63948"/>
<sequence length="266" mass="26966">MARPMLVVLCALVASTRSWAPSATYGAGRVVRLRSSAEFVGDARDALRGASSKLEAPLRALELELQEAKRETDAAERALASALAALAASEADARRARGDVDAAEAAKKAEVAAAADAARRSNERRVAAARTLAETAEGDAKREIRATVVALESQIGADAAAKARGAAAAARDAAAAARAATAADVAAAEADGAARLEAAQLRLRAVSDEDAAEDEPLVGAVAASALAGFLLFSNQLQGGLSPFSLFGALLGAFLFAAFGLKAPEKT</sequence>
<keyword evidence="1" id="KW-0175">Coiled coil</keyword>
<keyword evidence="2" id="KW-0472">Membrane</keyword>
<evidence type="ECO:0000256" key="2">
    <source>
        <dbReference type="SAM" id="Phobius"/>
    </source>
</evidence>
<proteinExistence type="predicted"/>
<keyword evidence="2" id="KW-0812">Transmembrane</keyword>
<dbReference type="EMBL" id="GL833127">
    <property type="protein sequence ID" value="EGB08582.1"/>
    <property type="molecule type" value="Genomic_DNA"/>
</dbReference>
<feature type="chain" id="PRO_5003262793" evidence="3">
    <location>
        <begin position="19"/>
        <end position="266"/>
    </location>
</feature>
<evidence type="ECO:0000313" key="5">
    <source>
        <dbReference type="Proteomes" id="UP000002729"/>
    </source>
</evidence>
<dbReference type="InParanoid" id="F0Y8C6"/>
<reference evidence="4 5" key="1">
    <citation type="journal article" date="2011" name="Proc. Natl. Acad. Sci. U.S.A.">
        <title>Niche of harmful alga Aureococcus anophagefferens revealed through ecogenomics.</title>
        <authorList>
            <person name="Gobler C.J."/>
            <person name="Berry D.L."/>
            <person name="Dyhrman S.T."/>
            <person name="Wilhelm S.W."/>
            <person name="Salamov A."/>
            <person name="Lobanov A.V."/>
            <person name="Zhang Y."/>
            <person name="Collier J.L."/>
            <person name="Wurch L.L."/>
            <person name="Kustka A.B."/>
            <person name="Dill B.D."/>
            <person name="Shah M."/>
            <person name="VerBerkmoes N.C."/>
            <person name="Kuo A."/>
            <person name="Terry A."/>
            <person name="Pangilinan J."/>
            <person name="Lindquist E.A."/>
            <person name="Lucas S."/>
            <person name="Paulsen I.T."/>
            <person name="Hattenrath-Lehmann T.K."/>
            <person name="Talmage S.C."/>
            <person name="Walker E.A."/>
            <person name="Koch F."/>
            <person name="Burson A.M."/>
            <person name="Marcoval M.A."/>
            <person name="Tang Y.Z."/>
            <person name="Lecleir G.R."/>
            <person name="Coyne K.J."/>
            <person name="Berg G.M."/>
            <person name="Bertrand E.M."/>
            <person name="Saito M.A."/>
            <person name="Gladyshev V.N."/>
            <person name="Grigoriev I.V."/>
        </authorList>
    </citation>
    <scope>NUCLEOTIDE SEQUENCE [LARGE SCALE GENOMIC DNA]</scope>
    <source>
        <strain evidence="5">CCMP 1984</strain>
    </source>
</reference>
<organism evidence="5">
    <name type="scientific">Aureococcus anophagefferens</name>
    <name type="common">Harmful bloom alga</name>
    <dbReference type="NCBI Taxonomy" id="44056"/>
    <lineage>
        <taxon>Eukaryota</taxon>
        <taxon>Sar</taxon>
        <taxon>Stramenopiles</taxon>
        <taxon>Ochrophyta</taxon>
        <taxon>Pelagophyceae</taxon>
        <taxon>Pelagomonadales</taxon>
        <taxon>Pelagomonadaceae</taxon>
        <taxon>Aureococcus</taxon>
    </lineage>
</organism>
<evidence type="ECO:0000313" key="4">
    <source>
        <dbReference type="EMBL" id="EGB08582.1"/>
    </source>
</evidence>
<dbReference type="Proteomes" id="UP000002729">
    <property type="component" value="Unassembled WGS sequence"/>
</dbReference>
<gene>
    <name evidence="4" type="ORF">AURANDRAFT_63948</name>
</gene>
<name>F0Y8C6_AURAN</name>
<keyword evidence="5" id="KW-1185">Reference proteome</keyword>
<evidence type="ECO:0000256" key="3">
    <source>
        <dbReference type="SAM" id="SignalP"/>
    </source>
</evidence>
<feature type="signal peptide" evidence="3">
    <location>
        <begin position="1"/>
        <end position="18"/>
    </location>
</feature>
<feature type="coiled-coil region" evidence="1">
    <location>
        <begin position="51"/>
        <end position="106"/>
    </location>
</feature>
<protein>
    <submittedName>
        <fullName evidence="4">Uncharacterized protein</fullName>
    </submittedName>
</protein>
<dbReference type="GeneID" id="20224589"/>
<keyword evidence="2" id="KW-1133">Transmembrane helix</keyword>
<dbReference type="RefSeq" id="XP_009036585.1">
    <property type="nucleotide sequence ID" value="XM_009038337.1"/>
</dbReference>
<dbReference type="AlphaFoldDB" id="F0Y8C6"/>
<evidence type="ECO:0000256" key="1">
    <source>
        <dbReference type="SAM" id="Coils"/>
    </source>
</evidence>
<accession>F0Y8C6</accession>
<feature type="transmembrane region" description="Helical" evidence="2">
    <location>
        <begin position="240"/>
        <end position="260"/>
    </location>
</feature>
<keyword evidence="3" id="KW-0732">Signal</keyword>